<dbReference type="EMBL" id="CADIKG010000007">
    <property type="protein sequence ID" value="CAB3758108.1"/>
    <property type="molecule type" value="Genomic_DNA"/>
</dbReference>
<evidence type="ECO:0000313" key="7">
    <source>
        <dbReference type="Proteomes" id="UP000494135"/>
    </source>
</evidence>
<dbReference type="SUPFAM" id="SSF53756">
    <property type="entry name" value="UDP-Glycosyltransferase/glycogen phosphorylase"/>
    <property type="match status" value="1"/>
</dbReference>
<dbReference type="PANTHER" id="PTHR45947:SF3">
    <property type="entry name" value="SULFOQUINOVOSYL TRANSFERASE SQD2"/>
    <property type="match status" value="1"/>
</dbReference>
<dbReference type="OrthoDB" id="9801609at2"/>
<dbReference type="Proteomes" id="UP000193146">
    <property type="component" value="Unassembled WGS sequence"/>
</dbReference>
<evidence type="ECO:0000313" key="5">
    <source>
        <dbReference type="EMBL" id="ORT85078.1"/>
    </source>
</evidence>
<protein>
    <submittedName>
        <fullName evidence="4">D-inositol-3-phosphate glycosyltransferase</fullName>
        <ecNumber evidence="4">2.4.1.250</ecNumber>
    </submittedName>
    <submittedName>
        <fullName evidence="5">Glycosyl transferase family 1</fullName>
    </submittedName>
</protein>
<keyword evidence="4" id="KW-0328">Glycosyltransferase</keyword>
<dbReference type="PANTHER" id="PTHR45947">
    <property type="entry name" value="SULFOQUINOVOSYL TRANSFERASE SQD2"/>
    <property type="match status" value="1"/>
</dbReference>
<dbReference type="InterPro" id="IPR001296">
    <property type="entry name" value="Glyco_trans_1"/>
</dbReference>
<dbReference type="CDD" id="cd03804">
    <property type="entry name" value="GT4_WbaZ-like"/>
    <property type="match status" value="1"/>
</dbReference>
<name>A0A1X1PFZ3_9BURK</name>
<evidence type="ECO:0000259" key="3">
    <source>
        <dbReference type="Pfam" id="PF13439"/>
    </source>
</evidence>
<keyword evidence="5" id="KW-0808">Transferase</keyword>
<dbReference type="Pfam" id="PF13439">
    <property type="entry name" value="Glyco_transf_4"/>
    <property type="match status" value="1"/>
</dbReference>
<evidence type="ECO:0000313" key="4">
    <source>
        <dbReference type="EMBL" id="CAB3758108.1"/>
    </source>
</evidence>
<organism evidence="5 6">
    <name type="scientific">Burkholderia puraquae</name>
    <dbReference type="NCBI Taxonomy" id="1904757"/>
    <lineage>
        <taxon>Bacteria</taxon>
        <taxon>Pseudomonadati</taxon>
        <taxon>Pseudomonadota</taxon>
        <taxon>Betaproteobacteria</taxon>
        <taxon>Burkholderiales</taxon>
        <taxon>Burkholderiaceae</taxon>
        <taxon>Burkholderia</taxon>
        <taxon>Burkholderia cepacia complex</taxon>
    </lineage>
</organism>
<evidence type="ECO:0000313" key="6">
    <source>
        <dbReference type="Proteomes" id="UP000193146"/>
    </source>
</evidence>
<dbReference type="EMBL" id="NBYX01000008">
    <property type="protein sequence ID" value="ORT85078.1"/>
    <property type="molecule type" value="Genomic_DNA"/>
</dbReference>
<evidence type="ECO:0000259" key="2">
    <source>
        <dbReference type="Pfam" id="PF00534"/>
    </source>
</evidence>
<dbReference type="InterPro" id="IPR028098">
    <property type="entry name" value="Glyco_trans_4-like_N"/>
</dbReference>
<feature type="region of interest" description="Disordered" evidence="1">
    <location>
        <begin position="1"/>
        <end position="24"/>
    </location>
</feature>
<dbReference type="EC" id="2.4.1.250" evidence="4"/>
<dbReference type="InterPro" id="IPR050194">
    <property type="entry name" value="Glycosyltransferase_grp1"/>
</dbReference>
<dbReference type="GO" id="GO:0102710">
    <property type="term" value="F:D-inositol-3-phosphate glycosyltransferase activity"/>
    <property type="evidence" value="ECO:0007669"/>
    <property type="project" value="UniProtKB-EC"/>
</dbReference>
<dbReference type="Gene3D" id="3.40.50.2000">
    <property type="entry name" value="Glycogen Phosphorylase B"/>
    <property type="match status" value="2"/>
</dbReference>
<feature type="domain" description="Glycosyltransferase subfamily 4-like N-terminal" evidence="3">
    <location>
        <begin position="69"/>
        <end position="220"/>
    </location>
</feature>
<accession>A0A1X1PFZ3</accession>
<evidence type="ECO:0000256" key="1">
    <source>
        <dbReference type="SAM" id="MobiDB-lite"/>
    </source>
</evidence>
<feature type="domain" description="Glycosyl transferase family 1" evidence="2">
    <location>
        <begin position="225"/>
        <end position="364"/>
    </location>
</feature>
<dbReference type="Proteomes" id="UP000494135">
    <property type="component" value="Unassembled WGS sequence"/>
</dbReference>
<reference evidence="5 6" key="1">
    <citation type="submission" date="2017-04" db="EMBL/GenBank/DDBJ databases">
        <title>Burkholderia puraquae sp. nov., a novel Burkholderia cepacia complex species from hospital setting samples.</title>
        <authorList>
            <person name="Martina P."/>
            <person name="Leguizamon M."/>
            <person name="Prieto C."/>
            <person name="Sousa S."/>
            <person name="Montanaro P."/>
            <person name="Draghi W."/>
            <person name="Staembler M."/>
            <person name="Bettiol M."/>
            <person name="Figoli C."/>
            <person name="Palau J."/>
            <person name="Alvarez F."/>
            <person name="Benetti S."/>
            <person name="Anchat E."/>
            <person name="Vescina C."/>
            <person name="Ferreras J."/>
            <person name="Lasch P."/>
            <person name="Lagares A."/>
            <person name="Zorreguieta A."/>
            <person name="Yantorno O."/>
            <person name="Bosch A."/>
        </authorList>
    </citation>
    <scope>NUCLEOTIDE SEQUENCE [LARGE SCALE GENOMIC DNA]</scope>
    <source>
        <strain evidence="5 6">CAMPA 1040</strain>
    </source>
</reference>
<sequence>MDDTTSMRDAVTSSQADARHTEHEAGRHFSRVAVVHDWLTTYAGSEKVLAEILNIWPQADLFTVVDFLPDSEREKLLGKVATTSFIQRLPYARSAYRAYLPLMPFAIEQLDLSGYDLVISSSHAVAKGVITGPDQLHMSYVHSPIRYAWDLQHRYLNESGLSKGVKGWIARAMLHYIRIWDQRTAHGVDAFVANSGFIARRIRKVYGYDAAVVYPPVDIGRFSLGTQKEDFYLTASRMVPYKCVPLIVEAFARMPERRLVVIGDGPDFERVKAAATPNVTLLGYQPDAVLIDYMQRAKAFVFAAEEDFGITPVEAQACGTPVIAYGRGGALETVIASGDESLRTGLFFSRQEHADIVDAVTRFEAAGVFDPLVCRANAQRFTVERFRDGLLEVMARTLRNRASAAGARDTAGSTEKGEPSWS</sequence>
<keyword evidence="6" id="KW-1185">Reference proteome</keyword>
<dbReference type="AlphaFoldDB" id="A0A1X1PFZ3"/>
<gene>
    <name evidence="4" type="primary">mshA_7</name>
    <name evidence="5" type="ORF">B7G54_18135</name>
    <name evidence="4" type="ORF">LMG29660_03335</name>
</gene>
<dbReference type="Pfam" id="PF00534">
    <property type="entry name" value="Glycos_transf_1"/>
    <property type="match status" value="1"/>
</dbReference>
<proteinExistence type="predicted"/>
<reference evidence="4 7" key="2">
    <citation type="submission" date="2020-04" db="EMBL/GenBank/DDBJ databases">
        <authorList>
            <person name="De Canck E."/>
        </authorList>
    </citation>
    <scope>NUCLEOTIDE SEQUENCE [LARGE SCALE GENOMIC DNA]</scope>
    <source>
        <strain evidence="4 7">LMG 29660</strain>
    </source>
</reference>